<reference evidence="3" key="3">
    <citation type="submission" date="2016-03" db="UniProtKB">
        <authorList>
            <consortium name="EnsemblProtists"/>
        </authorList>
    </citation>
    <scope>IDENTIFICATION</scope>
</reference>
<protein>
    <submittedName>
        <fullName evidence="2 3">Uncharacterized protein</fullName>
    </submittedName>
</protein>
<accession>L1IR06</accession>
<reference evidence="2 4" key="1">
    <citation type="journal article" date="2012" name="Nature">
        <title>Algal genomes reveal evolutionary mosaicism and the fate of nucleomorphs.</title>
        <authorList>
            <consortium name="DOE Joint Genome Institute"/>
            <person name="Curtis B.A."/>
            <person name="Tanifuji G."/>
            <person name="Burki F."/>
            <person name="Gruber A."/>
            <person name="Irimia M."/>
            <person name="Maruyama S."/>
            <person name="Arias M.C."/>
            <person name="Ball S.G."/>
            <person name="Gile G.H."/>
            <person name="Hirakawa Y."/>
            <person name="Hopkins J.F."/>
            <person name="Kuo A."/>
            <person name="Rensing S.A."/>
            <person name="Schmutz J."/>
            <person name="Symeonidi A."/>
            <person name="Elias M."/>
            <person name="Eveleigh R.J."/>
            <person name="Herman E.K."/>
            <person name="Klute M.J."/>
            <person name="Nakayama T."/>
            <person name="Obornik M."/>
            <person name="Reyes-Prieto A."/>
            <person name="Armbrust E.V."/>
            <person name="Aves S.J."/>
            <person name="Beiko R.G."/>
            <person name="Coutinho P."/>
            <person name="Dacks J.B."/>
            <person name="Durnford D.G."/>
            <person name="Fast N.M."/>
            <person name="Green B.R."/>
            <person name="Grisdale C.J."/>
            <person name="Hempel F."/>
            <person name="Henrissat B."/>
            <person name="Hoppner M.P."/>
            <person name="Ishida K."/>
            <person name="Kim E."/>
            <person name="Koreny L."/>
            <person name="Kroth P.G."/>
            <person name="Liu Y."/>
            <person name="Malik S.B."/>
            <person name="Maier U.G."/>
            <person name="McRose D."/>
            <person name="Mock T."/>
            <person name="Neilson J.A."/>
            <person name="Onodera N.T."/>
            <person name="Poole A.M."/>
            <person name="Pritham E.J."/>
            <person name="Richards T.A."/>
            <person name="Rocap G."/>
            <person name="Roy S.W."/>
            <person name="Sarai C."/>
            <person name="Schaack S."/>
            <person name="Shirato S."/>
            <person name="Slamovits C.H."/>
            <person name="Spencer D.F."/>
            <person name="Suzuki S."/>
            <person name="Worden A.Z."/>
            <person name="Zauner S."/>
            <person name="Barry K."/>
            <person name="Bell C."/>
            <person name="Bharti A.K."/>
            <person name="Crow J.A."/>
            <person name="Grimwood J."/>
            <person name="Kramer R."/>
            <person name="Lindquist E."/>
            <person name="Lucas S."/>
            <person name="Salamov A."/>
            <person name="McFadden G.I."/>
            <person name="Lane C.E."/>
            <person name="Keeling P.J."/>
            <person name="Gray M.W."/>
            <person name="Grigoriev I.V."/>
            <person name="Archibald J.M."/>
        </authorList>
    </citation>
    <scope>NUCLEOTIDE SEQUENCE</scope>
    <source>
        <strain evidence="2 4">CCMP2712</strain>
    </source>
</reference>
<evidence type="ECO:0000313" key="2">
    <source>
        <dbReference type="EMBL" id="EKX38527.1"/>
    </source>
</evidence>
<dbReference type="EnsemblProtists" id="EKX38527">
    <property type="protein sequence ID" value="EKX38527"/>
    <property type="gene ID" value="GUITHDRAFT_115303"/>
</dbReference>
<sequence length="482" mass="53821">MASAHMEAVSKGTPEHGTSGVKDIEDVTSRLHDVAFEVLSSNRADGDSVNAIRSTLTSYLEFSEHHTGREVVSDRSSWDHKQKKEELRHILSQRAPIDVFFEISRLLDGMRRREYVAAQLRAKILKRHKFLSETTSDQLYHLDIKEMDLKRRVEERDFGVSSARIDSQEDLLIKKVAVSMDPVTNLVLQIALGEGGSDRVVVLSSLQESLKLATAVPKQKDVSEAELHILTDRAKALVTLCENLREEYLDRMKQNGRSPRLEQLFAKQRKQYEFRNLLQKYGSASSNLTAILQSRVCLSFLPDSLVDALYIKIRSTLYIRSKSARVLQRSIRCCACRLHFVGMAGACKLLQAVTKRCLAPAPGGMDVQSVSSMSSRSLRSGVTAGDGEIREEGDDSIGIGMLSGSHGDLSEAIRRIQAFERKVKQADRSQEKKLRDELQSLKGGSDQQTAGVNSSNVTSLDDVTRLFNALEVQIVNIMRAFV</sequence>
<dbReference type="PaxDb" id="55529-EKX38527"/>
<keyword evidence="4" id="KW-1185">Reference proteome</keyword>
<dbReference type="RefSeq" id="XP_005825507.1">
    <property type="nucleotide sequence ID" value="XM_005825450.1"/>
</dbReference>
<dbReference type="AlphaFoldDB" id="L1IR06"/>
<dbReference type="KEGG" id="gtt:GUITHDRAFT_115303"/>
<dbReference type="EMBL" id="JH993047">
    <property type="protein sequence ID" value="EKX38527.1"/>
    <property type="molecule type" value="Genomic_DNA"/>
</dbReference>
<proteinExistence type="predicted"/>
<organism evidence="2">
    <name type="scientific">Guillardia theta (strain CCMP2712)</name>
    <name type="common">Cryptophyte</name>
    <dbReference type="NCBI Taxonomy" id="905079"/>
    <lineage>
        <taxon>Eukaryota</taxon>
        <taxon>Cryptophyceae</taxon>
        <taxon>Pyrenomonadales</taxon>
        <taxon>Geminigeraceae</taxon>
        <taxon>Guillardia</taxon>
    </lineage>
</organism>
<dbReference type="Proteomes" id="UP000011087">
    <property type="component" value="Unassembled WGS sequence"/>
</dbReference>
<dbReference type="GeneID" id="17295259"/>
<evidence type="ECO:0000256" key="1">
    <source>
        <dbReference type="SAM" id="MobiDB-lite"/>
    </source>
</evidence>
<dbReference type="HOGENOM" id="CLU_566792_0_0_1"/>
<reference evidence="4" key="2">
    <citation type="submission" date="2012-11" db="EMBL/GenBank/DDBJ databases">
        <authorList>
            <person name="Kuo A."/>
            <person name="Curtis B.A."/>
            <person name="Tanifuji G."/>
            <person name="Burki F."/>
            <person name="Gruber A."/>
            <person name="Irimia M."/>
            <person name="Maruyama S."/>
            <person name="Arias M.C."/>
            <person name="Ball S.G."/>
            <person name="Gile G.H."/>
            <person name="Hirakawa Y."/>
            <person name="Hopkins J.F."/>
            <person name="Rensing S.A."/>
            <person name="Schmutz J."/>
            <person name="Symeonidi A."/>
            <person name="Elias M."/>
            <person name="Eveleigh R.J."/>
            <person name="Herman E.K."/>
            <person name="Klute M.J."/>
            <person name="Nakayama T."/>
            <person name="Obornik M."/>
            <person name="Reyes-Prieto A."/>
            <person name="Armbrust E.V."/>
            <person name="Aves S.J."/>
            <person name="Beiko R.G."/>
            <person name="Coutinho P."/>
            <person name="Dacks J.B."/>
            <person name="Durnford D.G."/>
            <person name="Fast N.M."/>
            <person name="Green B.R."/>
            <person name="Grisdale C."/>
            <person name="Hempe F."/>
            <person name="Henrissat B."/>
            <person name="Hoppner M.P."/>
            <person name="Ishida K.-I."/>
            <person name="Kim E."/>
            <person name="Koreny L."/>
            <person name="Kroth P.G."/>
            <person name="Liu Y."/>
            <person name="Malik S.-B."/>
            <person name="Maier U.G."/>
            <person name="McRose D."/>
            <person name="Mock T."/>
            <person name="Neilson J.A."/>
            <person name="Onodera N.T."/>
            <person name="Poole A.M."/>
            <person name="Pritham E.J."/>
            <person name="Richards T.A."/>
            <person name="Rocap G."/>
            <person name="Roy S.W."/>
            <person name="Sarai C."/>
            <person name="Schaack S."/>
            <person name="Shirato S."/>
            <person name="Slamovits C.H."/>
            <person name="Spencer D.F."/>
            <person name="Suzuki S."/>
            <person name="Worden A.Z."/>
            <person name="Zauner S."/>
            <person name="Barry K."/>
            <person name="Bell C."/>
            <person name="Bharti A.K."/>
            <person name="Crow J.A."/>
            <person name="Grimwood J."/>
            <person name="Kramer R."/>
            <person name="Lindquist E."/>
            <person name="Lucas S."/>
            <person name="Salamov A."/>
            <person name="McFadden G.I."/>
            <person name="Lane C.E."/>
            <person name="Keeling P.J."/>
            <person name="Gray M.W."/>
            <person name="Grigoriev I.V."/>
            <person name="Archibald J.M."/>
        </authorList>
    </citation>
    <scope>NUCLEOTIDE SEQUENCE</scope>
    <source>
        <strain evidence="4">CCMP2712</strain>
    </source>
</reference>
<gene>
    <name evidence="2" type="ORF">GUITHDRAFT_115303</name>
</gene>
<feature type="region of interest" description="Disordered" evidence="1">
    <location>
        <begin position="1"/>
        <end position="21"/>
    </location>
</feature>
<evidence type="ECO:0000313" key="4">
    <source>
        <dbReference type="Proteomes" id="UP000011087"/>
    </source>
</evidence>
<evidence type="ECO:0000313" key="3">
    <source>
        <dbReference type="EnsemblProtists" id="EKX38527"/>
    </source>
</evidence>
<name>L1IR06_GUITC</name>